<reference evidence="2" key="1">
    <citation type="submission" date="2018-11" db="EMBL/GenBank/DDBJ databases">
        <authorList>
            <person name="Alioto T."/>
            <person name="Alioto T."/>
        </authorList>
    </citation>
    <scope>NUCLEOTIDE SEQUENCE</scope>
</reference>
<dbReference type="PROSITE" id="PS50097">
    <property type="entry name" value="BTB"/>
    <property type="match status" value="1"/>
</dbReference>
<dbReference type="InterPro" id="IPR011333">
    <property type="entry name" value="SKP1/BTB/POZ_sf"/>
</dbReference>
<dbReference type="OrthoDB" id="6161449at2759"/>
<comment type="caution">
    <text evidence="2">The sequence shown here is derived from an EMBL/GenBank/DDBJ whole genome shotgun (WGS) entry which is preliminary data.</text>
</comment>
<evidence type="ECO:0000259" key="1">
    <source>
        <dbReference type="PROSITE" id="PS50097"/>
    </source>
</evidence>
<dbReference type="Pfam" id="PF00651">
    <property type="entry name" value="BTB"/>
    <property type="match status" value="1"/>
</dbReference>
<dbReference type="Gene3D" id="3.30.710.10">
    <property type="entry name" value="Potassium Channel Kv1.1, Chain A"/>
    <property type="match status" value="1"/>
</dbReference>
<evidence type="ECO:0000313" key="3">
    <source>
        <dbReference type="Proteomes" id="UP000596742"/>
    </source>
</evidence>
<dbReference type="SUPFAM" id="SSF54695">
    <property type="entry name" value="POZ domain"/>
    <property type="match status" value="1"/>
</dbReference>
<proteinExistence type="predicted"/>
<gene>
    <name evidence="2" type="ORF">MGAL_10B086519</name>
</gene>
<sequence>MDTVAKRNWSPRNIRKDGSLRRSRSYSSEDEKSIGLRADLASPFNEPNVAFVFEERKLYVEREQLIAVSPVFEAMFSSKFKEGSKKEISLPGKNLIILFVFYDTFVRDSMMN</sequence>
<dbReference type="EMBL" id="UYJE01001521">
    <property type="protein sequence ID" value="VDI02817.1"/>
    <property type="molecule type" value="Genomic_DNA"/>
</dbReference>
<dbReference type="CDD" id="cd18186">
    <property type="entry name" value="BTB_POZ_ZBTB_KLHL-like"/>
    <property type="match status" value="1"/>
</dbReference>
<dbReference type="AlphaFoldDB" id="A0A8B6CDN1"/>
<dbReference type="Proteomes" id="UP000596742">
    <property type="component" value="Unassembled WGS sequence"/>
</dbReference>
<protein>
    <recommendedName>
        <fullName evidence="1">BTB domain-containing protein</fullName>
    </recommendedName>
</protein>
<name>A0A8B6CDN1_MYTGA</name>
<organism evidence="2 3">
    <name type="scientific">Mytilus galloprovincialis</name>
    <name type="common">Mediterranean mussel</name>
    <dbReference type="NCBI Taxonomy" id="29158"/>
    <lineage>
        <taxon>Eukaryota</taxon>
        <taxon>Metazoa</taxon>
        <taxon>Spiralia</taxon>
        <taxon>Lophotrochozoa</taxon>
        <taxon>Mollusca</taxon>
        <taxon>Bivalvia</taxon>
        <taxon>Autobranchia</taxon>
        <taxon>Pteriomorphia</taxon>
        <taxon>Mytilida</taxon>
        <taxon>Mytiloidea</taxon>
        <taxon>Mytilidae</taxon>
        <taxon>Mytilinae</taxon>
        <taxon>Mytilus</taxon>
    </lineage>
</organism>
<feature type="domain" description="BTB" evidence="1">
    <location>
        <begin position="47"/>
        <end position="112"/>
    </location>
</feature>
<evidence type="ECO:0000313" key="2">
    <source>
        <dbReference type="EMBL" id="VDI02817.1"/>
    </source>
</evidence>
<accession>A0A8B6CDN1</accession>
<keyword evidence="3" id="KW-1185">Reference proteome</keyword>
<dbReference type="InterPro" id="IPR000210">
    <property type="entry name" value="BTB/POZ_dom"/>
</dbReference>